<dbReference type="InterPro" id="IPR036322">
    <property type="entry name" value="WD40_repeat_dom_sf"/>
</dbReference>
<feature type="repeat" description="WD" evidence="3">
    <location>
        <begin position="973"/>
        <end position="1014"/>
    </location>
</feature>
<dbReference type="EMBL" id="JAKRKC020000002">
    <property type="protein sequence ID" value="MCK2219382.1"/>
    <property type="molecule type" value="Genomic_DNA"/>
</dbReference>
<feature type="transmembrane region" description="Helical" evidence="5">
    <location>
        <begin position="304"/>
        <end position="323"/>
    </location>
</feature>
<dbReference type="PROSITE" id="PS50294">
    <property type="entry name" value="WD_REPEATS_REGION"/>
    <property type="match status" value="5"/>
</dbReference>
<feature type="compositionally biased region" description="Low complexity" evidence="4">
    <location>
        <begin position="282"/>
        <end position="292"/>
    </location>
</feature>
<evidence type="ECO:0000256" key="5">
    <source>
        <dbReference type="SAM" id="Phobius"/>
    </source>
</evidence>
<dbReference type="SUPFAM" id="SSF69304">
    <property type="entry name" value="Tricorn protease N-terminal domain"/>
    <property type="match status" value="1"/>
</dbReference>
<dbReference type="InterPro" id="IPR011009">
    <property type="entry name" value="Kinase-like_dom_sf"/>
</dbReference>
<feature type="region of interest" description="Disordered" evidence="4">
    <location>
        <begin position="694"/>
        <end position="787"/>
    </location>
</feature>
<keyword evidence="7" id="KW-0418">Kinase</keyword>
<dbReference type="PROSITE" id="PS50082">
    <property type="entry name" value="WD_REPEATS_2"/>
    <property type="match status" value="6"/>
</dbReference>
<accession>A0ABT0G492</accession>
<proteinExistence type="predicted"/>
<dbReference type="InterPro" id="IPR020472">
    <property type="entry name" value="WD40_PAC1"/>
</dbReference>
<dbReference type="Gene3D" id="2.130.10.10">
    <property type="entry name" value="YVTN repeat-like/Quinoprotein amine dehydrogenase"/>
    <property type="match status" value="4"/>
</dbReference>
<dbReference type="Proteomes" id="UP001317259">
    <property type="component" value="Unassembled WGS sequence"/>
</dbReference>
<dbReference type="PROSITE" id="PS00678">
    <property type="entry name" value="WD_REPEATS_1"/>
    <property type="match status" value="4"/>
</dbReference>
<dbReference type="GO" id="GO:0016301">
    <property type="term" value="F:kinase activity"/>
    <property type="evidence" value="ECO:0007669"/>
    <property type="project" value="UniProtKB-KW"/>
</dbReference>
<keyword evidence="5" id="KW-1133">Transmembrane helix</keyword>
<feature type="repeat" description="WD" evidence="3">
    <location>
        <begin position="657"/>
        <end position="698"/>
    </location>
</feature>
<keyword evidence="2" id="KW-0677">Repeat</keyword>
<gene>
    <name evidence="7" type="ORF">MF672_037135</name>
</gene>
<comment type="caution">
    <text evidence="7">The sequence shown here is derived from an EMBL/GenBank/DDBJ whole genome shotgun (WGS) entry which is preliminary data.</text>
</comment>
<feature type="region of interest" description="Disordered" evidence="4">
    <location>
        <begin position="217"/>
        <end position="245"/>
    </location>
</feature>
<feature type="repeat" description="WD" evidence="3">
    <location>
        <begin position="395"/>
        <end position="430"/>
    </location>
</feature>
<evidence type="ECO:0000313" key="8">
    <source>
        <dbReference type="Proteomes" id="UP001317259"/>
    </source>
</evidence>
<dbReference type="RefSeq" id="WP_247815614.1">
    <property type="nucleotide sequence ID" value="NZ_JAKRKC020000002.1"/>
</dbReference>
<feature type="domain" description="Protein kinase" evidence="6">
    <location>
        <begin position="17"/>
        <end position="216"/>
    </location>
</feature>
<dbReference type="InterPro" id="IPR015943">
    <property type="entry name" value="WD40/YVTN_repeat-like_dom_sf"/>
</dbReference>
<keyword evidence="1 3" id="KW-0853">WD repeat</keyword>
<dbReference type="InterPro" id="IPR019775">
    <property type="entry name" value="WD40_repeat_CS"/>
</dbReference>
<feature type="repeat" description="WD" evidence="3">
    <location>
        <begin position="580"/>
        <end position="612"/>
    </location>
</feature>
<dbReference type="InterPro" id="IPR001680">
    <property type="entry name" value="WD40_rpt"/>
</dbReference>
<dbReference type="PANTHER" id="PTHR19879:SF9">
    <property type="entry name" value="TRANSCRIPTION INITIATION FACTOR TFIID SUBUNIT 5"/>
    <property type="match status" value="1"/>
</dbReference>
<protein>
    <submittedName>
        <fullName evidence="7">WD40 repeat domain-containing serine/threonine-protein kinase</fullName>
    </submittedName>
</protein>
<dbReference type="SMART" id="SM00220">
    <property type="entry name" value="S_TKc"/>
    <property type="match status" value="1"/>
</dbReference>
<evidence type="ECO:0000256" key="2">
    <source>
        <dbReference type="ARBA" id="ARBA00022737"/>
    </source>
</evidence>
<keyword evidence="5" id="KW-0472">Membrane</keyword>
<evidence type="ECO:0000313" key="7">
    <source>
        <dbReference type="EMBL" id="MCK2219382.1"/>
    </source>
</evidence>
<keyword evidence="5" id="KW-0812">Transmembrane</keyword>
<reference evidence="7 8" key="1">
    <citation type="submission" date="2022-04" db="EMBL/GenBank/DDBJ databases">
        <title>Genome draft of Actinomadura sp. ATCC 31491.</title>
        <authorList>
            <person name="Shi X."/>
            <person name="Du Y."/>
        </authorList>
    </citation>
    <scope>NUCLEOTIDE SEQUENCE [LARGE SCALE GENOMIC DNA]</scope>
    <source>
        <strain evidence="7 8">ATCC 31491</strain>
    </source>
</reference>
<dbReference type="PRINTS" id="PR00320">
    <property type="entry name" value="GPROTEINBRPT"/>
</dbReference>
<evidence type="ECO:0000256" key="4">
    <source>
        <dbReference type="SAM" id="MobiDB-lite"/>
    </source>
</evidence>
<feature type="repeat" description="WD" evidence="3">
    <location>
        <begin position="614"/>
        <end position="655"/>
    </location>
</feature>
<keyword evidence="8" id="KW-1185">Reference proteome</keyword>
<dbReference type="InterPro" id="IPR011044">
    <property type="entry name" value="Quino_amine_DH_bsu"/>
</dbReference>
<dbReference type="SUPFAM" id="SSF56112">
    <property type="entry name" value="Protein kinase-like (PK-like)"/>
    <property type="match status" value="1"/>
</dbReference>
<evidence type="ECO:0000256" key="3">
    <source>
        <dbReference type="PROSITE-ProRule" id="PRU00221"/>
    </source>
</evidence>
<feature type="compositionally biased region" description="Basic and acidic residues" evidence="4">
    <location>
        <begin position="821"/>
        <end position="832"/>
    </location>
</feature>
<feature type="compositionally biased region" description="Gly residues" evidence="4">
    <location>
        <begin position="723"/>
        <end position="733"/>
    </location>
</feature>
<dbReference type="SUPFAM" id="SSF50978">
    <property type="entry name" value="WD40 repeat-like"/>
    <property type="match status" value="1"/>
</dbReference>
<name>A0ABT0G492_9ACTN</name>
<feature type="region of interest" description="Disordered" evidence="4">
    <location>
        <begin position="818"/>
        <end position="851"/>
    </location>
</feature>
<dbReference type="SUPFAM" id="SSF50969">
    <property type="entry name" value="YVTN repeat-like/Quinoprotein amine dehydrogenase"/>
    <property type="match status" value="1"/>
</dbReference>
<dbReference type="Gene3D" id="1.10.510.10">
    <property type="entry name" value="Transferase(Phosphotransferase) domain 1"/>
    <property type="match status" value="1"/>
</dbReference>
<sequence>MARVPLTAQDPVRVGGYWLAGRLGRSEVYEGYGEDGVRVVVRLLTGGGRPEAGVLPCVAAVLASGEQDGRAYVVTEYVEGPSLRTLVDRLGPLPGGDLRRLAIGAATALAALHDAGTPHGGLTPGAVLLGRDGPRVTGHPAAELGGGQDPGWAADVRAWAELVLFAATGRRAEGPGQDGPPLDALPPALRPSVEAALSAHPEDRPTARALLRHLLAHRDPPPSGDQPDRLPAHRDPPPEGRDLDRLLDRGSAVAGGLRPPWHLTRGPAVRDVAEPIPDEQRALTPTARAGAAGRDRPRRPGGRHAALVAAVAVLVVVASVLFVRVTTTAAERDRAAAARDAALSRALMAESESLAAADPRTARLLAVAAARVVPPSPWTRAAVRAAVARPELAVLRGFPSVADAVTFSPDGRTVAASGQNALLRVWDTRTLAPVSWPVTDDDGASGTAIAYRPDGRELAVADTWGRVHFWDTATRAHRIGGGTRPWSRSWAAYNPDGTLLATTRALFEESRLWDPATAAPVATLRTLEGVPGPVAFSPDGRLLAVAYFGGPIRIFDAASGLLTGDPLAPGPEAVDGGAAALAFSPDGRLLAGTTGGEQVRLWDVATRRPAGRPLAGHAALVTGAAFSPDGAVLATAAQDRTVRLWDVATGAPLGDPLTGPADTVTAVAFSPDGATLAGASADTTVRLWRVPRGRARPLALPAPDGGPDSGPDGGPDGRADSGPDGGADSGPDGGADVPADRPVPAPGAPDTSRAVLSGDGTRLVVQPYDATRPGPGRLWSWSGTGRAGTGPLTGRRLAIRRDQPVNALAVSRDGRMLAASGRDDDGHGRDVTIRGGPPGTPPVRGRPLAFSPDGRLLATAVSAPAVSAPAVRIRPLGAGGPAVAGGPLAGEGEPAAAAFSGDGRLLAVGTSTGPILVWDVATGARRARLPGHPGGVTALAFGGGRLLASGGADRTARLWDVTTGGGRPLTGPLTGHTGPVDAVAFAPGGTLLATGSTDRTVRLWDVPTGRPLGPPLGGHGGAVAALAFAPGGRTLVAVAADRAQVRGDAYAVWHWDTSAFAADPATTACAQAARTLTGAEWSSRLPGLPYRDPCR</sequence>
<dbReference type="SMART" id="SM00320">
    <property type="entry name" value="WD40"/>
    <property type="match status" value="11"/>
</dbReference>
<feature type="region of interest" description="Disordered" evidence="4">
    <location>
        <begin position="282"/>
        <end position="301"/>
    </location>
</feature>
<dbReference type="Pfam" id="PF00400">
    <property type="entry name" value="WD40"/>
    <property type="match status" value="6"/>
</dbReference>
<dbReference type="InterPro" id="IPR000719">
    <property type="entry name" value="Prot_kinase_dom"/>
</dbReference>
<keyword evidence="7" id="KW-0808">Transferase</keyword>
<feature type="repeat" description="WD" evidence="3">
    <location>
        <begin position="929"/>
        <end position="964"/>
    </location>
</feature>
<dbReference type="PANTHER" id="PTHR19879">
    <property type="entry name" value="TRANSCRIPTION INITIATION FACTOR TFIID"/>
    <property type="match status" value="1"/>
</dbReference>
<organism evidence="7 8">
    <name type="scientific">Actinomadura luzonensis</name>
    <dbReference type="NCBI Taxonomy" id="2805427"/>
    <lineage>
        <taxon>Bacteria</taxon>
        <taxon>Bacillati</taxon>
        <taxon>Actinomycetota</taxon>
        <taxon>Actinomycetes</taxon>
        <taxon>Streptosporangiales</taxon>
        <taxon>Thermomonosporaceae</taxon>
        <taxon>Actinomadura</taxon>
    </lineage>
</organism>
<dbReference type="CDD" id="cd00200">
    <property type="entry name" value="WD40"/>
    <property type="match status" value="2"/>
</dbReference>
<evidence type="ECO:0000256" key="1">
    <source>
        <dbReference type="ARBA" id="ARBA00022574"/>
    </source>
</evidence>
<evidence type="ECO:0000259" key="6">
    <source>
        <dbReference type="SMART" id="SM00220"/>
    </source>
</evidence>